<gene>
    <name evidence="3" type="ORF">JGB26_23105</name>
</gene>
<evidence type="ECO:0000256" key="1">
    <source>
        <dbReference type="SAM" id="Phobius"/>
    </source>
</evidence>
<dbReference type="Proteomes" id="UP000634780">
    <property type="component" value="Unassembled WGS sequence"/>
</dbReference>
<evidence type="ECO:0000256" key="2">
    <source>
        <dbReference type="SAM" id="SignalP"/>
    </source>
</evidence>
<feature type="chain" id="PRO_5045991194" description="DoxX family protein" evidence="2">
    <location>
        <begin position="20"/>
        <end position="121"/>
    </location>
</feature>
<keyword evidence="4" id="KW-1185">Reference proteome</keyword>
<dbReference type="EMBL" id="JAEKOZ010000014">
    <property type="protein sequence ID" value="MBJ3809968.1"/>
    <property type="molecule type" value="Genomic_DNA"/>
</dbReference>
<comment type="caution">
    <text evidence="3">The sequence shown here is derived from an EMBL/GenBank/DDBJ whole genome shotgun (WGS) entry which is preliminary data.</text>
</comment>
<proteinExistence type="predicted"/>
<protein>
    <recommendedName>
        <fullName evidence="5">DoxX family protein</fullName>
    </recommendedName>
</protein>
<evidence type="ECO:0000313" key="4">
    <source>
        <dbReference type="Proteomes" id="UP000634780"/>
    </source>
</evidence>
<sequence length="121" mass="12411">MSTFAALALALFLTTTALAHFALPAYFTSLVPAWLARPGLFVVGSALAELGTAALLLTPGTRAVGGWTAVGLLAAFQVSHVDAARHTRTRSGILHRTGGVVARLVVNAGYIAWAAAVARTA</sequence>
<evidence type="ECO:0000313" key="3">
    <source>
        <dbReference type="EMBL" id="MBJ3809968.1"/>
    </source>
</evidence>
<keyword evidence="1" id="KW-0472">Membrane</keyword>
<reference evidence="3 4" key="1">
    <citation type="submission" date="2020-12" db="EMBL/GenBank/DDBJ databases">
        <title>Streptomyces typhae sp. nov., a novel endophytic actinomycete isolated from the root of cattail pollen (Typha angustifolia L.).</title>
        <authorList>
            <person name="Peng C."/>
            <person name="Liu C."/>
        </authorList>
    </citation>
    <scope>NUCLEOTIDE SEQUENCE [LARGE SCALE GENOMIC DNA]</scope>
    <source>
        <strain evidence="3 4">JCM 4753</strain>
    </source>
</reference>
<accession>A0ABS0X9T2</accession>
<evidence type="ECO:0008006" key="5">
    <source>
        <dbReference type="Google" id="ProtNLM"/>
    </source>
</evidence>
<keyword evidence="2" id="KW-0732">Signal</keyword>
<feature type="signal peptide" evidence="2">
    <location>
        <begin position="1"/>
        <end position="19"/>
    </location>
</feature>
<organism evidence="3 4">
    <name type="scientific">Streptomyces flavofungini</name>
    <dbReference type="NCBI Taxonomy" id="68200"/>
    <lineage>
        <taxon>Bacteria</taxon>
        <taxon>Bacillati</taxon>
        <taxon>Actinomycetota</taxon>
        <taxon>Actinomycetes</taxon>
        <taxon>Kitasatosporales</taxon>
        <taxon>Streptomycetaceae</taxon>
        <taxon>Streptomyces</taxon>
    </lineage>
</organism>
<keyword evidence="1" id="KW-1133">Transmembrane helix</keyword>
<name>A0ABS0X9T2_9ACTN</name>
<dbReference type="RefSeq" id="WP_190115225.1">
    <property type="nucleotide sequence ID" value="NZ_BMVR01000003.1"/>
</dbReference>
<keyword evidence="1" id="KW-0812">Transmembrane</keyword>
<feature type="transmembrane region" description="Helical" evidence="1">
    <location>
        <begin position="35"/>
        <end position="57"/>
    </location>
</feature>